<accession>A0ABD3F3T6</accession>
<evidence type="ECO:0008006" key="3">
    <source>
        <dbReference type="Google" id="ProtNLM"/>
    </source>
</evidence>
<keyword evidence="2" id="KW-1185">Reference proteome</keyword>
<sequence>MLAYDRDVNAARHIFHKNMGLLVGSVLMHLPAKPSSRSPVHQQCYFWWMLQAHEFLTC</sequence>
<gene>
    <name evidence="1" type="ORF">V7S43_014691</name>
</gene>
<dbReference type="AlphaFoldDB" id="A0ABD3F3T6"/>
<protein>
    <recommendedName>
        <fullName evidence="3">Transposase</fullName>
    </recommendedName>
</protein>
<dbReference type="Proteomes" id="UP001632037">
    <property type="component" value="Unassembled WGS sequence"/>
</dbReference>
<proteinExistence type="predicted"/>
<dbReference type="EMBL" id="JBIMZQ010000042">
    <property type="protein sequence ID" value="KAL3660159.1"/>
    <property type="molecule type" value="Genomic_DNA"/>
</dbReference>
<evidence type="ECO:0000313" key="2">
    <source>
        <dbReference type="Proteomes" id="UP001632037"/>
    </source>
</evidence>
<evidence type="ECO:0000313" key="1">
    <source>
        <dbReference type="EMBL" id="KAL3660159.1"/>
    </source>
</evidence>
<reference evidence="1 2" key="1">
    <citation type="submission" date="2024-09" db="EMBL/GenBank/DDBJ databases">
        <title>Genome sequencing and assembly of Phytophthora oleae, isolate VK10A, causative agent of rot of olive drupes.</title>
        <authorList>
            <person name="Conti Taguali S."/>
            <person name="Riolo M."/>
            <person name="La Spada F."/>
            <person name="Cacciola S.O."/>
            <person name="Dionisio G."/>
        </authorList>
    </citation>
    <scope>NUCLEOTIDE SEQUENCE [LARGE SCALE GENOMIC DNA]</scope>
    <source>
        <strain evidence="1 2">VK10A</strain>
    </source>
</reference>
<name>A0ABD3F3T6_9STRA</name>
<organism evidence="1 2">
    <name type="scientific">Phytophthora oleae</name>
    <dbReference type="NCBI Taxonomy" id="2107226"/>
    <lineage>
        <taxon>Eukaryota</taxon>
        <taxon>Sar</taxon>
        <taxon>Stramenopiles</taxon>
        <taxon>Oomycota</taxon>
        <taxon>Peronosporomycetes</taxon>
        <taxon>Peronosporales</taxon>
        <taxon>Peronosporaceae</taxon>
        <taxon>Phytophthora</taxon>
    </lineage>
</organism>
<comment type="caution">
    <text evidence="1">The sequence shown here is derived from an EMBL/GenBank/DDBJ whole genome shotgun (WGS) entry which is preliminary data.</text>
</comment>